<comment type="caution">
    <text evidence="1">The sequence shown here is derived from an EMBL/GenBank/DDBJ whole genome shotgun (WGS) entry which is preliminary data.</text>
</comment>
<reference evidence="1" key="1">
    <citation type="journal article" date="2015" name="Genome Biol. Evol.">
        <title>Organellar Genomes of White Spruce (Picea glauca): Assembly and Annotation.</title>
        <authorList>
            <person name="Jackman S.D."/>
            <person name="Warren R.L."/>
            <person name="Gibb E.A."/>
            <person name="Vandervalk B.P."/>
            <person name="Mohamadi H."/>
            <person name="Chu J."/>
            <person name="Raymond A."/>
            <person name="Pleasance S."/>
            <person name="Coope R."/>
            <person name="Wildung M.R."/>
            <person name="Ritland C.E."/>
            <person name="Bousquet J."/>
            <person name="Jones S.J."/>
            <person name="Bohlmann J."/>
            <person name="Birol I."/>
        </authorList>
    </citation>
    <scope>NUCLEOTIDE SEQUENCE [LARGE SCALE GENOMIC DNA]</scope>
    <source>
        <tissue evidence="1">Flushing bud</tissue>
    </source>
</reference>
<organism evidence="1">
    <name type="scientific">Picea glauca</name>
    <name type="common">White spruce</name>
    <name type="synonym">Pinus glauca</name>
    <dbReference type="NCBI Taxonomy" id="3330"/>
    <lineage>
        <taxon>Eukaryota</taxon>
        <taxon>Viridiplantae</taxon>
        <taxon>Streptophyta</taxon>
        <taxon>Embryophyta</taxon>
        <taxon>Tracheophyta</taxon>
        <taxon>Spermatophyta</taxon>
        <taxon>Pinopsida</taxon>
        <taxon>Pinidae</taxon>
        <taxon>Conifers I</taxon>
        <taxon>Pinales</taxon>
        <taxon>Pinaceae</taxon>
        <taxon>Picea</taxon>
    </lineage>
</organism>
<keyword evidence="1" id="KW-0496">Mitochondrion</keyword>
<geneLocation type="mitochondrion" evidence="1"/>
<dbReference type="AlphaFoldDB" id="A0A101M125"/>
<gene>
    <name evidence="1" type="ORF">ABT39_MTgene4421</name>
</gene>
<protein>
    <submittedName>
        <fullName evidence="1">Uncharacterized protein</fullName>
    </submittedName>
</protein>
<sequence>MLRSSKVCGYKAKCFYFRPGEKHNYTRTQNQRLTDHQKRRGIRRSLFSFPFSFALSEALSEPGLVLEVGFKMHMMIGYFLVRAMASEAILLSTV</sequence>
<dbReference type="EMBL" id="LKAM01000004">
    <property type="protein sequence ID" value="KUM49084.1"/>
    <property type="molecule type" value="Genomic_DNA"/>
</dbReference>
<accession>A0A101M125</accession>
<name>A0A101M125_PICGL</name>
<evidence type="ECO:0000313" key="1">
    <source>
        <dbReference type="EMBL" id="KUM49084.1"/>
    </source>
</evidence>
<proteinExistence type="predicted"/>